<keyword evidence="3" id="KW-1185">Reference proteome</keyword>
<keyword evidence="1" id="KW-0472">Membrane</keyword>
<sequence>MSNQAQEKENSLAELMARILKEPLKPLDESVKGLKDELADIKDEIEHTKNSVVSGVVEVLNKHERSAKNRDEDMLEALRTSISEQAQALAAMPGHVGEALAGSVTSLPEQLHKQQASLAGMLAEWQTHASATHTEQAASINTAVAGISQRLEQQQKGAQAAQLALLGALKGAAEHSQSAMAKTQQDGQTLRELFAAGQAEVLGALSEQAQVFNTRLDQSQAKIRQLTIIIGVFFVSMLAYVVYDVLGRV</sequence>
<keyword evidence="1" id="KW-1133">Transmembrane helix</keyword>
<dbReference type="Proteomes" id="UP001207294">
    <property type="component" value="Unassembled WGS sequence"/>
</dbReference>
<comment type="caution">
    <text evidence="2">The sequence shown here is derived from an EMBL/GenBank/DDBJ whole genome shotgun (WGS) entry which is preliminary data.</text>
</comment>
<dbReference type="EMBL" id="JAOXML010000037">
    <property type="protein sequence ID" value="MCV4379869.1"/>
    <property type="molecule type" value="Genomic_DNA"/>
</dbReference>
<evidence type="ECO:0000256" key="1">
    <source>
        <dbReference type="SAM" id="Phobius"/>
    </source>
</evidence>
<evidence type="ECO:0000313" key="3">
    <source>
        <dbReference type="Proteomes" id="UP001207294"/>
    </source>
</evidence>
<dbReference type="RefSeq" id="WP_206403239.1">
    <property type="nucleotide sequence ID" value="NZ_JAFGZD010000030.1"/>
</dbReference>
<reference evidence="2 3" key="1">
    <citation type="submission" date="2022-10" db="EMBL/GenBank/DDBJ databases">
        <title>Characterization of Pseudomonas capsici strains from pepper and tomato in Georgia.</title>
        <authorList>
            <person name="Zhao M."/>
            <person name="Dutta B."/>
        </authorList>
    </citation>
    <scope>NUCLEOTIDE SEQUENCE [LARGE SCALE GENOMIC DNA]</scope>
    <source>
        <strain evidence="2 3">Pc20-5</strain>
    </source>
</reference>
<gene>
    <name evidence="2" type="ORF">OH718_25030</name>
</gene>
<proteinExistence type="predicted"/>
<protein>
    <submittedName>
        <fullName evidence="2">Uncharacterized protein</fullName>
    </submittedName>
</protein>
<evidence type="ECO:0000313" key="2">
    <source>
        <dbReference type="EMBL" id="MCV4379869.1"/>
    </source>
</evidence>
<organism evidence="2 3">
    <name type="scientific">Pseudomonas capsici</name>
    <dbReference type="NCBI Taxonomy" id="2810614"/>
    <lineage>
        <taxon>Bacteria</taxon>
        <taxon>Pseudomonadati</taxon>
        <taxon>Pseudomonadota</taxon>
        <taxon>Gammaproteobacteria</taxon>
        <taxon>Pseudomonadales</taxon>
        <taxon>Pseudomonadaceae</taxon>
        <taxon>Pseudomonas</taxon>
    </lineage>
</organism>
<keyword evidence="1" id="KW-0812">Transmembrane</keyword>
<feature type="transmembrane region" description="Helical" evidence="1">
    <location>
        <begin position="225"/>
        <end position="243"/>
    </location>
</feature>
<name>A0ABT3C448_9PSED</name>
<dbReference type="GeneID" id="93564193"/>
<accession>A0ABT3C448</accession>